<proteinExistence type="predicted"/>
<evidence type="ECO:0000256" key="1">
    <source>
        <dbReference type="ARBA" id="ARBA00004123"/>
    </source>
</evidence>
<feature type="region of interest" description="Disordered" evidence="5">
    <location>
        <begin position="442"/>
        <end position="494"/>
    </location>
</feature>
<comment type="caution">
    <text evidence="7">The sequence shown here is derived from an EMBL/GenBank/DDBJ whole genome shotgun (WGS) entry which is preliminary data.</text>
</comment>
<dbReference type="GO" id="GO:0000981">
    <property type="term" value="F:DNA-binding transcription factor activity, RNA polymerase II-specific"/>
    <property type="evidence" value="ECO:0007669"/>
    <property type="project" value="TreeGrafter"/>
</dbReference>
<feature type="compositionally biased region" description="Gly residues" evidence="5">
    <location>
        <begin position="203"/>
        <end position="212"/>
    </location>
</feature>
<sequence>MFSDKLPAATNQTIHSAFSRSAPLTGEVIPATQPCPISPRFDIRPTARPASTLASVPLPPSVPVTRFTSLALVDSSLVYSSSLASCHERQFCTFATSPQAASQPASIVSGAESHLLDRDRRSNPDTIRRRHGFGQFGGGTNGGGGSIDPNDLAMGGNYSSSYHNNNFNNNNNNNSSSSNAFSSGSALFGDDELLDGLNSPTDGQGGMHGQDLGGVSEINMSYPQAMYGSHHGMDSNLNGYSNTPDGDPIQSPFVHSYNSHYRGGFNHQSLGASMQSPISFSGSPHAGSDLTPDGVDANYLNAKSRQRMAQTMQRKGSSTRSPMTAKAAMHGVSMGSQDSTSFASQSVRTPGIHEKSPSGQWMQPSNPMAASYNPGFSPVQPGMAGLNEVMMKGGTSMPAKLESHNLVERRRRDNINERIQDLSRLVPSHRLEDEKIRKMIQNGTPLSPTLSGISSPSQATSGLAGPGARRATGGAAGNITTGLPLEDKDKGPNKGDILNGAVSWSRDLMWMLHLKLQQQEELMNIIAELGGHFPFELTDDEKRMQTELMEAISKNDALGYSRTAGSGLRVPNHTDLRGEPLNGSGNPSDGLGGSPLDNDDGTVTGDLTGANEFWNDPDDDVSLNFKGDDDFGMDLTQ</sequence>
<dbReference type="GO" id="GO:0046983">
    <property type="term" value="F:protein dimerization activity"/>
    <property type="evidence" value="ECO:0007669"/>
    <property type="project" value="InterPro"/>
</dbReference>
<protein>
    <recommendedName>
        <fullName evidence="6">BHLH domain-containing protein</fullName>
    </recommendedName>
</protein>
<name>A0A8I2Z1I3_VERLO</name>
<feature type="region of interest" description="Disordered" evidence="5">
    <location>
        <begin position="192"/>
        <end position="215"/>
    </location>
</feature>
<dbReference type="EMBL" id="JAEMWZ010000640">
    <property type="protein sequence ID" value="KAG7109482.1"/>
    <property type="molecule type" value="Genomic_DNA"/>
</dbReference>
<dbReference type="SMART" id="SM00353">
    <property type="entry name" value="HLH"/>
    <property type="match status" value="1"/>
</dbReference>
<dbReference type="Proteomes" id="UP000689129">
    <property type="component" value="Unassembled WGS sequence"/>
</dbReference>
<keyword evidence="4" id="KW-0539">Nucleus</keyword>
<dbReference type="InterPro" id="IPR051732">
    <property type="entry name" value="USF"/>
</dbReference>
<dbReference type="GO" id="GO:0000978">
    <property type="term" value="F:RNA polymerase II cis-regulatory region sequence-specific DNA binding"/>
    <property type="evidence" value="ECO:0007669"/>
    <property type="project" value="TreeGrafter"/>
</dbReference>
<evidence type="ECO:0000259" key="6">
    <source>
        <dbReference type="PROSITE" id="PS50888"/>
    </source>
</evidence>
<dbReference type="GO" id="GO:0005634">
    <property type="term" value="C:nucleus"/>
    <property type="evidence" value="ECO:0007669"/>
    <property type="project" value="UniProtKB-SubCell"/>
</dbReference>
<evidence type="ECO:0000256" key="4">
    <source>
        <dbReference type="ARBA" id="ARBA00023242"/>
    </source>
</evidence>
<reference evidence="7" key="1">
    <citation type="journal article" date="2021" name="Mol. Plant Pathol.">
        <title>A 20-kb lineage-specific genomic region tames virulence in pathogenic amphidiploid Verticillium longisporum.</title>
        <authorList>
            <person name="Harting R."/>
            <person name="Starke J."/>
            <person name="Kusch H."/>
            <person name="Poggeler S."/>
            <person name="Maurus I."/>
            <person name="Schluter R."/>
            <person name="Landesfeind M."/>
            <person name="Bulla I."/>
            <person name="Nowrousian M."/>
            <person name="de Jonge R."/>
            <person name="Stahlhut G."/>
            <person name="Hoff K.J."/>
            <person name="Asshauer K.P."/>
            <person name="Thurmer A."/>
            <person name="Stanke M."/>
            <person name="Daniel R."/>
            <person name="Morgenstern B."/>
            <person name="Thomma B.P.H.J."/>
            <person name="Kronstad J.W."/>
            <person name="Braus-Stromeyer S.A."/>
            <person name="Braus G.H."/>
        </authorList>
    </citation>
    <scope>NUCLEOTIDE SEQUENCE</scope>
    <source>
        <strain evidence="7">Vl32</strain>
    </source>
</reference>
<dbReference type="Pfam" id="PF00010">
    <property type="entry name" value="HLH"/>
    <property type="match status" value="1"/>
</dbReference>
<feature type="compositionally biased region" description="Gly residues" evidence="5">
    <location>
        <begin position="134"/>
        <end position="146"/>
    </location>
</feature>
<organism evidence="7 8">
    <name type="scientific">Verticillium longisporum</name>
    <name type="common">Verticillium dahliae var. longisporum</name>
    <dbReference type="NCBI Taxonomy" id="100787"/>
    <lineage>
        <taxon>Eukaryota</taxon>
        <taxon>Fungi</taxon>
        <taxon>Dikarya</taxon>
        <taxon>Ascomycota</taxon>
        <taxon>Pezizomycotina</taxon>
        <taxon>Sordariomycetes</taxon>
        <taxon>Hypocreomycetidae</taxon>
        <taxon>Glomerellales</taxon>
        <taxon>Plectosphaerellaceae</taxon>
        <taxon>Verticillium</taxon>
    </lineage>
</organism>
<dbReference type="OrthoDB" id="690068at2759"/>
<feature type="region of interest" description="Disordered" evidence="5">
    <location>
        <begin position="563"/>
        <end position="637"/>
    </location>
</feature>
<feature type="compositionally biased region" description="Polar residues" evidence="5">
    <location>
        <begin position="442"/>
        <end position="461"/>
    </location>
</feature>
<keyword evidence="2" id="KW-0805">Transcription regulation</keyword>
<evidence type="ECO:0000313" key="8">
    <source>
        <dbReference type="Proteomes" id="UP000689129"/>
    </source>
</evidence>
<dbReference type="PROSITE" id="PS50888">
    <property type="entry name" value="BHLH"/>
    <property type="match status" value="1"/>
</dbReference>
<feature type="region of interest" description="Disordered" evidence="5">
    <location>
        <begin position="102"/>
        <end position="152"/>
    </location>
</feature>
<feature type="domain" description="BHLH" evidence="6">
    <location>
        <begin position="399"/>
        <end position="508"/>
    </location>
</feature>
<dbReference type="AlphaFoldDB" id="A0A8I2Z1I3"/>
<evidence type="ECO:0000256" key="5">
    <source>
        <dbReference type="SAM" id="MobiDB-lite"/>
    </source>
</evidence>
<comment type="subcellular location">
    <subcellularLocation>
        <location evidence="1">Nucleus</location>
    </subcellularLocation>
</comment>
<feature type="compositionally biased region" description="Low complexity" evidence="5">
    <location>
        <begin position="462"/>
        <end position="482"/>
    </location>
</feature>
<evidence type="ECO:0000256" key="2">
    <source>
        <dbReference type="ARBA" id="ARBA00023015"/>
    </source>
</evidence>
<dbReference type="InterPro" id="IPR011598">
    <property type="entry name" value="bHLH_dom"/>
</dbReference>
<accession>A0A8I2Z1I3</accession>
<dbReference type="PANTHER" id="PTHR46117:SF3">
    <property type="entry name" value="FI24210P1"/>
    <property type="match status" value="1"/>
</dbReference>
<evidence type="ECO:0000256" key="3">
    <source>
        <dbReference type="ARBA" id="ARBA00023163"/>
    </source>
</evidence>
<dbReference type="PANTHER" id="PTHR46117">
    <property type="entry name" value="FI24210P1"/>
    <property type="match status" value="1"/>
</dbReference>
<dbReference type="CDD" id="cd11387">
    <property type="entry name" value="bHLHzip_USF_MITF"/>
    <property type="match status" value="1"/>
</dbReference>
<gene>
    <name evidence="7" type="ORF">HYQ45_017875</name>
</gene>
<evidence type="ECO:0000313" key="7">
    <source>
        <dbReference type="EMBL" id="KAG7109482.1"/>
    </source>
</evidence>
<feature type="compositionally biased region" description="Basic and acidic residues" evidence="5">
    <location>
        <begin position="114"/>
        <end position="127"/>
    </location>
</feature>
<keyword evidence="3" id="KW-0804">Transcription</keyword>